<dbReference type="Proteomes" id="UP000075604">
    <property type="component" value="Unassembled WGS sequence"/>
</dbReference>
<accession>A0A150TSQ7</accession>
<dbReference type="Proteomes" id="UP000075502">
    <property type="component" value="Unassembled WGS sequence"/>
</dbReference>
<dbReference type="EMBL" id="JEME01001227">
    <property type="protein sequence ID" value="KYG07710.1"/>
    <property type="molecule type" value="Genomic_DNA"/>
</dbReference>
<sequence length="112" mass="12473">MFRCLSEEDQKKLFPDLLALSCYAHGLSGEAIQLLMLLPRDWVTQNIEAHAENILRDATYEEYRMLIQVYAQLSPALARKLAERAVQSNDDDIKEAGEDYLAQGAGGVVGTS</sequence>
<evidence type="ECO:0000313" key="1">
    <source>
        <dbReference type="EMBL" id="KYF62142.1"/>
    </source>
</evidence>
<dbReference type="EMBL" id="JELX01000734">
    <property type="protein sequence ID" value="KYF62142.1"/>
    <property type="molecule type" value="Genomic_DNA"/>
</dbReference>
<evidence type="ECO:0000313" key="4">
    <source>
        <dbReference type="Proteomes" id="UP000075604"/>
    </source>
</evidence>
<reference evidence="3 4" key="1">
    <citation type="submission" date="2014-02" db="EMBL/GenBank/DDBJ databases">
        <title>The small core and large imbalanced accessory genome model reveals a collaborative survival strategy of Sorangium cellulosum strains in nature.</title>
        <authorList>
            <person name="Han K."/>
            <person name="Peng R."/>
            <person name="Blom J."/>
            <person name="Li Y.-Z."/>
        </authorList>
    </citation>
    <scope>NUCLEOTIDE SEQUENCE [LARGE SCALE GENOMIC DNA]</scope>
    <source>
        <strain evidence="2 3">So0007-03</strain>
        <strain evidence="1 4">So0157-18</strain>
    </source>
</reference>
<organism evidence="2 3">
    <name type="scientific">Sorangium cellulosum</name>
    <name type="common">Polyangium cellulosum</name>
    <dbReference type="NCBI Taxonomy" id="56"/>
    <lineage>
        <taxon>Bacteria</taxon>
        <taxon>Pseudomonadati</taxon>
        <taxon>Myxococcota</taxon>
        <taxon>Polyangia</taxon>
        <taxon>Polyangiales</taxon>
        <taxon>Polyangiaceae</taxon>
        <taxon>Sorangium</taxon>
    </lineage>
</organism>
<evidence type="ECO:0000313" key="3">
    <source>
        <dbReference type="Proteomes" id="UP000075502"/>
    </source>
</evidence>
<dbReference type="AlphaFoldDB" id="A0A150TSQ7"/>
<comment type="caution">
    <text evidence="2">The sequence shown here is derived from an EMBL/GenBank/DDBJ whole genome shotgun (WGS) entry which is preliminary data.</text>
</comment>
<evidence type="ECO:0000313" key="2">
    <source>
        <dbReference type="EMBL" id="KYG07710.1"/>
    </source>
</evidence>
<proteinExistence type="predicted"/>
<gene>
    <name evidence="1" type="ORF">BE04_31825</name>
    <name evidence="2" type="ORF">BE21_27850</name>
</gene>
<protein>
    <submittedName>
        <fullName evidence="2">Uncharacterized protein</fullName>
    </submittedName>
</protein>
<name>A0A150TSQ7_SORCE</name>